<dbReference type="InterPro" id="IPR029039">
    <property type="entry name" value="Flavoprotein-like_sf"/>
</dbReference>
<dbReference type="EMBL" id="JBHRZS010000007">
    <property type="protein sequence ID" value="MFC3881143.1"/>
    <property type="molecule type" value="Genomic_DNA"/>
</dbReference>
<accession>A0ABV8ATA0</accession>
<dbReference type="Gene3D" id="3.40.50.360">
    <property type="match status" value="1"/>
</dbReference>
<dbReference type="RefSeq" id="WP_377906485.1">
    <property type="nucleotide sequence ID" value="NZ_JBHRZS010000007.1"/>
</dbReference>
<reference evidence="3" key="1">
    <citation type="journal article" date="2019" name="Int. J. Syst. Evol. Microbiol.">
        <title>The Global Catalogue of Microorganisms (GCM) 10K type strain sequencing project: providing services to taxonomists for standard genome sequencing and annotation.</title>
        <authorList>
            <consortium name="The Broad Institute Genomics Platform"/>
            <consortium name="The Broad Institute Genome Sequencing Center for Infectious Disease"/>
            <person name="Wu L."/>
            <person name="Ma J."/>
        </authorList>
    </citation>
    <scope>NUCLEOTIDE SEQUENCE [LARGE SCALE GENOMIC DNA]</scope>
    <source>
        <strain evidence="3">CCUG 60523</strain>
    </source>
</reference>
<protein>
    <submittedName>
        <fullName evidence="2">Flavodoxin family protein</fullName>
    </submittedName>
</protein>
<dbReference type="PROSITE" id="PS50902">
    <property type="entry name" value="FLAVODOXIN_LIKE"/>
    <property type="match status" value="1"/>
</dbReference>
<organism evidence="2 3">
    <name type="scientific">Algoriphagus namhaensis</name>
    <dbReference type="NCBI Taxonomy" id="915353"/>
    <lineage>
        <taxon>Bacteria</taxon>
        <taxon>Pseudomonadati</taxon>
        <taxon>Bacteroidota</taxon>
        <taxon>Cytophagia</taxon>
        <taxon>Cytophagales</taxon>
        <taxon>Cyclobacteriaceae</taxon>
        <taxon>Algoriphagus</taxon>
    </lineage>
</organism>
<keyword evidence="3" id="KW-1185">Reference proteome</keyword>
<dbReference type="PANTHER" id="PTHR39201">
    <property type="entry name" value="EXPORTED PROTEIN-RELATED"/>
    <property type="match status" value="1"/>
</dbReference>
<gene>
    <name evidence="2" type="ORF">ACFOSV_13200</name>
</gene>
<evidence type="ECO:0000259" key="1">
    <source>
        <dbReference type="PROSITE" id="PS50902"/>
    </source>
</evidence>
<dbReference type="PANTHER" id="PTHR39201:SF1">
    <property type="entry name" value="FLAVODOXIN-LIKE DOMAIN-CONTAINING PROTEIN"/>
    <property type="match status" value="1"/>
</dbReference>
<sequence>MIEFGRNELATDRILIVYLTRTKNTKAVAEMIKAEVGGDLVELELIDPYPENYQAIVAQVSKENDTGFLPPLKTEIEDLASYDIVFIGFPTWGMQLPPPMKSFLSSSDLSGKTIIPFNTNAGYGVGSSFDKVKELCPKSTILKGFSIKGGIERDGILFVMEGEKERQAQEEVKKWLNDLSLKTID</sequence>
<feature type="domain" description="Flavodoxin-like" evidence="1">
    <location>
        <begin position="14"/>
        <end position="180"/>
    </location>
</feature>
<proteinExistence type="predicted"/>
<name>A0ABV8ATA0_9BACT</name>
<dbReference type="SUPFAM" id="SSF52218">
    <property type="entry name" value="Flavoproteins"/>
    <property type="match status" value="1"/>
</dbReference>
<dbReference type="InterPro" id="IPR008254">
    <property type="entry name" value="Flavodoxin/NO_synth"/>
</dbReference>
<dbReference type="Pfam" id="PF12682">
    <property type="entry name" value="Flavodoxin_4"/>
    <property type="match status" value="1"/>
</dbReference>
<comment type="caution">
    <text evidence="2">The sequence shown here is derived from an EMBL/GenBank/DDBJ whole genome shotgun (WGS) entry which is preliminary data.</text>
</comment>
<evidence type="ECO:0000313" key="2">
    <source>
        <dbReference type="EMBL" id="MFC3881143.1"/>
    </source>
</evidence>
<evidence type="ECO:0000313" key="3">
    <source>
        <dbReference type="Proteomes" id="UP001595805"/>
    </source>
</evidence>
<dbReference type="Proteomes" id="UP001595805">
    <property type="component" value="Unassembled WGS sequence"/>
</dbReference>